<reference evidence="5" key="1">
    <citation type="submission" date="2020-09" db="EMBL/GenBank/DDBJ databases">
        <title>A novel bacterium of genus Paenibacillus, isolated from South China Sea.</title>
        <authorList>
            <person name="Huang H."/>
            <person name="Mo K."/>
            <person name="Hu Y."/>
        </authorList>
    </citation>
    <scope>NUCLEOTIDE SEQUENCE</scope>
    <source>
        <strain evidence="5">IB182493</strain>
    </source>
</reference>
<dbReference type="PROSITE" id="PS51125">
    <property type="entry name" value="NHL"/>
    <property type="match status" value="9"/>
</dbReference>
<feature type="repeat" description="NHL" evidence="2">
    <location>
        <begin position="188"/>
        <end position="228"/>
    </location>
</feature>
<dbReference type="CDD" id="cd14955">
    <property type="entry name" value="NHL_like_4"/>
    <property type="match status" value="1"/>
</dbReference>
<evidence type="ECO:0000259" key="4">
    <source>
        <dbReference type="PROSITE" id="PS51272"/>
    </source>
</evidence>
<name>A0A927CM49_9BACL</name>
<feature type="domain" description="SLH" evidence="4">
    <location>
        <begin position="1030"/>
        <end position="1093"/>
    </location>
</feature>
<dbReference type="SUPFAM" id="SSF101898">
    <property type="entry name" value="NHL repeat"/>
    <property type="match status" value="2"/>
</dbReference>
<organism evidence="5 6">
    <name type="scientific">Paenibacillus arenilitoris</name>
    <dbReference type="NCBI Taxonomy" id="2772299"/>
    <lineage>
        <taxon>Bacteria</taxon>
        <taxon>Bacillati</taxon>
        <taxon>Bacillota</taxon>
        <taxon>Bacilli</taxon>
        <taxon>Bacillales</taxon>
        <taxon>Paenibacillaceae</taxon>
        <taxon>Paenibacillus</taxon>
    </lineage>
</organism>
<feature type="chain" id="PRO_5038446216" evidence="3">
    <location>
        <begin position="29"/>
        <end position="1155"/>
    </location>
</feature>
<feature type="domain" description="SLH" evidence="4">
    <location>
        <begin position="1094"/>
        <end position="1154"/>
    </location>
</feature>
<dbReference type="PROSITE" id="PS51272">
    <property type="entry name" value="SLH"/>
    <property type="match status" value="3"/>
</dbReference>
<evidence type="ECO:0000313" key="6">
    <source>
        <dbReference type="Proteomes" id="UP000632125"/>
    </source>
</evidence>
<feature type="repeat" description="NHL" evidence="2">
    <location>
        <begin position="374"/>
        <end position="413"/>
    </location>
</feature>
<sequence>MNKRNKKKLHWLLIFVLLLGAVSVPYPAGVDASADSGGLREIPASGGFKVPAAGKFAGPFRVVVDGDGYVYVTDRYNNRVQKFDSNDNYVAEWGGYGDGEGEFKSPDGIAVDEDGFVYVVDSGNSRVQKFDASGAYVGEWGSGGDGDGQFANPGGIAVDHDGNVYVADSSNDRIQKFGADGRFLAKWGTYGNGNGQFDYPTGVAVDDGGDNVYVTDHLNHRILRFDSEGEFKGEWGEFGDGDGQFKYPMDIAVDVNGIVYVMDTNNRRVQKFDLNGAYVGQWGSNGHADGQFLTAWGIAVSHAGVVYVADLDGNRIQKFDTSGNYISKWGSPGSPELAAESVATDSRGNIYVAEGSVNLVRKFDSSGTLLAEWGGEGSGAGEFAYPASIAIDKNDIVYVADSFNCRVQLFDTEGNFIGEWGSCGDGNGQFDGHGSIAIDGNGFVYVADWGNERIQKFNLNGEYRGQWPIDNYSEWEMEGYYRFGLAADAAGNVYAVHKSGHRVQKFNSTGSLMTEWGSEGSGEGEFGYPGGVAVDGSGNVYVADSDNNRIQKFDSSGSYVTQWGTGSAGDVSLTAPSGVTAGANGLLYVLEQPGDDIGIIRLFSPNNNANAASLTFSDGTLEPAFSGDRTGPYTVAVAPDVNELTVTPLPGDPLATVNVTVSSGTVTSQTTSGGTSFTVPLNVISTPISITVTAADGVATKTYAIHAVRISETAKLAGLGIDQGALSPAFSPVKLSYTANVPHNVTSLNLFLAKEDPSQELTVTGAVYNTVADSVYAYTANLAADVNPIEITVNAPDETSNRYTVNIIREAGAGSGGNENGNGGGTPVAPSPVVSTNGKLTLPAGQAGEVSLGNEVTISVPAGATDREAILTIERRADSLGMLKGRKMLTGSVYEITKSFAGNFNKPVTLTFAFHPTELDEGQRAGIFYYDETNKAWVEVPGSNVNGSRIAAAVDHFKKFTVLSTANEEFVPSFSDIAGHWAKASIERVVKEGVVKGYEDGTFRPDITITRAEFIVMLMNVLKPQGAGAPPSFADEAKIGEWAKQAVAHAASAGIVKGYPDGTFRPDAEITRAEMAAMIAAALDLSPEPAVTGFADDEHIPAWAKGAAAVLRERGLIQGKGSNRFAPGDKATRAEAVTILIHMLETNNESKPSAW</sequence>
<evidence type="ECO:0000256" key="1">
    <source>
        <dbReference type="ARBA" id="ARBA00022737"/>
    </source>
</evidence>
<feature type="repeat" description="NHL" evidence="2">
    <location>
        <begin position="283"/>
        <end position="322"/>
    </location>
</feature>
<feature type="repeat" description="NHL" evidence="2">
    <location>
        <begin position="141"/>
        <end position="180"/>
    </location>
</feature>
<feature type="repeat" description="NHL" evidence="2">
    <location>
        <begin position="236"/>
        <end position="275"/>
    </location>
</feature>
<dbReference type="Gene3D" id="2.120.10.30">
    <property type="entry name" value="TolB, C-terminal domain"/>
    <property type="match status" value="5"/>
</dbReference>
<dbReference type="Pfam" id="PF01436">
    <property type="entry name" value="NHL"/>
    <property type="match status" value="5"/>
</dbReference>
<dbReference type="InterPro" id="IPR001119">
    <property type="entry name" value="SLH_dom"/>
</dbReference>
<dbReference type="InterPro" id="IPR011042">
    <property type="entry name" value="6-blade_b-propeller_TolB-like"/>
</dbReference>
<dbReference type="Pfam" id="PF00395">
    <property type="entry name" value="SLH"/>
    <property type="match status" value="3"/>
</dbReference>
<dbReference type="RefSeq" id="WP_190860215.1">
    <property type="nucleotide sequence ID" value="NZ_JACXIY010000011.1"/>
</dbReference>
<dbReference type="EMBL" id="JACXIY010000011">
    <property type="protein sequence ID" value="MBD2868701.1"/>
    <property type="molecule type" value="Genomic_DNA"/>
</dbReference>
<dbReference type="AlphaFoldDB" id="A0A927CM49"/>
<accession>A0A927CM49</accession>
<feature type="repeat" description="NHL" evidence="2">
    <location>
        <begin position="51"/>
        <end position="86"/>
    </location>
</feature>
<dbReference type="InterPro" id="IPR050952">
    <property type="entry name" value="TRIM-NHL_E3_ligases"/>
</dbReference>
<dbReference type="InterPro" id="IPR001258">
    <property type="entry name" value="NHL_repeat"/>
</dbReference>
<dbReference type="PANTHER" id="PTHR24104:SF25">
    <property type="entry name" value="PROTEIN LIN-41"/>
    <property type="match status" value="1"/>
</dbReference>
<evidence type="ECO:0000256" key="2">
    <source>
        <dbReference type="PROSITE-ProRule" id="PRU00504"/>
    </source>
</evidence>
<dbReference type="Proteomes" id="UP000632125">
    <property type="component" value="Unassembled WGS sequence"/>
</dbReference>
<dbReference type="InterPro" id="IPR025883">
    <property type="entry name" value="Cadherin-like_domain"/>
</dbReference>
<gene>
    <name evidence="5" type="ORF">IDH41_08925</name>
</gene>
<feature type="signal peptide" evidence="3">
    <location>
        <begin position="1"/>
        <end position="28"/>
    </location>
</feature>
<dbReference type="SUPFAM" id="SSF63829">
    <property type="entry name" value="Calcium-dependent phosphotriesterase"/>
    <property type="match status" value="1"/>
</dbReference>
<evidence type="ECO:0000256" key="3">
    <source>
        <dbReference type="SAM" id="SignalP"/>
    </source>
</evidence>
<feature type="repeat" description="NHL" evidence="2">
    <location>
        <begin position="94"/>
        <end position="133"/>
    </location>
</feature>
<keyword evidence="1" id="KW-0677">Repeat</keyword>
<dbReference type="PANTHER" id="PTHR24104">
    <property type="entry name" value="E3 UBIQUITIN-PROTEIN LIGASE NHLRC1-RELATED"/>
    <property type="match status" value="1"/>
</dbReference>
<feature type="domain" description="SLH" evidence="4">
    <location>
        <begin position="969"/>
        <end position="1029"/>
    </location>
</feature>
<feature type="repeat" description="NHL" evidence="2">
    <location>
        <begin position="517"/>
        <end position="556"/>
    </location>
</feature>
<keyword evidence="6" id="KW-1185">Reference proteome</keyword>
<evidence type="ECO:0000313" key="5">
    <source>
        <dbReference type="EMBL" id="MBD2868701.1"/>
    </source>
</evidence>
<comment type="caution">
    <text evidence="5">The sequence shown here is derived from an EMBL/GenBank/DDBJ whole genome shotgun (WGS) entry which is preliminary data.</text>
</comment>
<proteinExistence type="predicted"/>
<dbReference type="GO" id="GO:0008270">
    <property type="term" value="F:zinc ion binding"/>
    <property type="evidence" value="ECO:0007669"/>
    <property type="project" value="UniProtKB-KW"/>
</dbReference>
<protein>
    <submittedName>
        <fullName evidence="5">S-layer homology domain-containing protein</fullName>
    </submittedName>
</protein>
<dbReference type="Pfam" id="PF17170">
    <property type="entry name" value="DUF5128"/>
    <property type="match status" value="1"/>
</dbReference>
<dbReference type="Pfam" id="PF12733">
    <property type="entry name" value="Cadherin-like"/>
    <property type="match status" value="2"/>
</dbReference>
<feature type="repeat" description="NHL" evidence="2">
    <location>
        <begin position="421"/>
        <end position="460"/>
    </location>
</feature>
<keyword evidence="3" id="KW-0732">Signal</keyword>